<dbReference type="Pfam" id="PF13102">
    <property type="entry name" value="Phage_int_SAM_5"/>
    <property type="match status" value="1"/>
</dbReference>
<feature type="domain" description="Core-binding (CB)" evidence="5">
    <location>
        <begin position="98"/>
        <end position="193"/>
    </location>
</feature>
<dbReference type="Gene3D" id="1.10.150.130">
    <property type="match status" value="1"/>
</dbReference>
<dbReference type="InterPro" id="IPR010998">
    <property type="entry name" value="Integrase_recombinase_N"/>
</dbReference>
<sequence length="425" mass="49314">MATFKTCVFKNHLRKDGTYNVKLRVTHNRISRKISTPYYVEAKYVTPNLEITDKELLGLCEDLCADCRKICRELGFTINRMSVDDLVHVLDVKLAGSEDFHLDFCKFWREQADTLSPGTRRNYIAALNAFQRFIGTDSFDIMHITSRLISEFMAFIEHEPSQRGSNRKTLSKLKGAQKSRAISLYIANMKAMYNRAKLKYNDEDYGFIPITRAPFSKIRLPEHVPAKRAISLETLQQIIDLPYRPDTTIGAKRYNLAKDCFIMSFGLIGMNSVDLYTCQDIEDGVLIYHRKKTCTRRADRAEMRVKIEPMIAPLMAKYKDPFKKRIFRFYLEYSNPDALNKAINKGLQMIAVELGLPALQYYAARHTWATIARSRLLKIEKATVHEALNHVDLKMRVTDMYIEKDWSVIWEAHTKVLALLKWPDK</sequence>
<dbReference type="InterPro" id="IPR025269">
    <property type="entry name" value="SAM-like_dom"/>
</dbReference>
<keyword evidence="3" id="KW-0233">DNA recombination</keyword>
<dbReference type="SUPFAM" id="SSF56349">
    <property type="entry name" value="DNA breaking-rejoining enzymes"/>
    <property type="match status" value="1"/>
</dbReference>
<organism evidence="6 7">
    <name type="scientific">Alistipes intestinihominis</name>
    <dbReference type="NCBI Taxonomy" id="3133172"/>
    <lineage>
        <taxon>Bacteria</taxon>
        <taxon>Pseudomonadati</taxon>
        <taxon>Bacteroidota</taxon>
        <taxon>Bacteroidia</taxon>
        <taxon>Bacteroidales</taxon>
        <taxon>Rikenellaceae</taxon>
        <taxon>Alistipes</taxon>
    </lineage>
</organism>
<dbReference type="PANTHER" id="PTHR30349:SF64">
    <property type="entry name" value="PROPHAGE INTEGRASE INTD-RELATED"/>
    <property type="match status" value="1"/>
</dbReference>
<dbReference type="InterPro" id="IPR044068">
    <property type="entry name" value="CB"/>
</dbReference>
<evidence type="ECO:0000256" key="3">
    <source>
        <dbReference type="ARBA" id="ARBA00023172"/>
    </source>
</evidence>
<keyword evidence="2 4" id="KW-0238">DNA-binding</keyword>
<evidence type="ECO:0000256" key="2">
    <source>
        <dbReference type="ARBA" id="ARBA00023125"/>
    </source>
</evidence>
<evidence type="ECO:0000313" key="7">
    <source>
        <dbReference type="Proteomes" id="UP001460202"/>
    </source>
</evidence>
<gene>
    <name evidence="6" type="ORF">WMO46_12300</name>
</gene>
<dbReference type="InterPro" id="IPR050090">
    <property type="entry name" value="Tyrosine_recombinase_XerCD"/>
</dbReference>
<dbReference type="InterPro" id="IPR011010">
    <property type="entry name" value="DNA_brk_join_enz"/>
</dbReference>
<keyword evidence="1" id="KW-0229">DNA integration</keyword>
<evidence type="ECO:0000313" key="6">
    <source>
        <dbReference type="EMBL" id="MEQ2545725.1"/>
    </source>
</evidence>
<proteinExistence type="predicted"/>
<dbReference type="PANTHER" id="PTHR30349">
    <property type="entry name" value="PHAGE INTEGRASE-RELATED"/>
    <property type="match status" value="1"/>
</dbReference>
<dbReference type="Gene3D" id="1.10.443.10">
    <property type="entry name" value="Intergrase catalytic core"/>
    <property type="match status" value="1"/>
</dbReference>
<evidence type="ECO:0000256" key="1">
    <source>
        <dbReference type="ARBA" id="ARBA00022908"/>
    </source>
</evidence>
<dbReference type="RefSeq" id="WP_349094426.1">
    <property type="nucleotide sequence ID" value="NZ_JBBMFL010000015.1"/>
</dbReference>
<dbReference type="PROSITE" id="PS51900">
    <property type="entry name" value="CB"/>
    <property type="match status" value="1"/>
</dbReference>
<dbReference type="EMBL" id="JBBMFL010000015">
    <property type="protein sequence ID" value="MEQ2545725.1"/>
    <property type="molecule type" value="Genomic_DNA"/>
</dbReference>
<protein>
    <submittedName>
        <fullName evidence="6">Phage integrase SAM-like domain-containing protein</fullName>
    </submittedName>
</protein>
<accession>A0ABV1GZF7</accession>
<keyword evidence="7" id="KW-1185">Reference proteome</keyword>
<dbReference type="Proteomes" id="UP001460202">
    <property type="component" value="Unassembled WGS sequence"/>
</dbReference>
<comment type="caution">
    <text evidence="6">The sequence shown here is derived from an EMBL/GenBank/DDBJ whole genome shotgun (WGS) entry which is preliminary data.</text>
</comment>
<dbReference type="InterPro" id="IPR013762">
    <property type="entry name" value="Integrase-like_cat_sf"/>
</dbReference>
<evidence type="ECO:0000259" key="5">
    <source>
        <dbReference type="PROSITE" id="PS51900"/>
    </source>
</evidence>
<reference evidence="6 7" key="1">
    <citation type="submission" date="2024-03" db="EMBL/GenBank/DDBJ databases">
        <title>Human intestinal bacterial collection.</title>
        <authorList>
            <person name="Pauvert C."/>
            <person name="Hitch T.C.A."/>
            <person name="Clavel T."/>
        </authorList>
    </citation>
    <scope>NUCLEOTIDE SEQUENCE [LARGE SCALE GENOMIC DNA]</scope>
    <source>
        <strain evidence="6 7">CLA-KB-H122</strain>
    </source>
</reference>
<name>A0ABV1GZF7_9BACT</name>
<evidence type="ECO:0000256" key="4">
    <source>
        <dbReference type="PROSITE-ProRule" id="PRU01248"/>
    </source>
</evidence>